<dbReference type="SUPFAM" id="SSF51735">
    <property type="entry name" value="NAD(P)-binding Rossmann-fold domains"/>
    <property type="match status" value="1"/>
</dbReference>
<comment type="caution">
    <text evidence="1">The sequence shown here is derived from an EMBL/GenBank/DDBJ whole genome shotgun (WGS) entry which is preliminary data.</text>
</comment>
<sequence>MPIDHGNDIILLTCANGKPCNQLIPFLLPKRKRLRLAVSNDSSRQQLLEKYAGESKAQIEVVLADLTQPDDCKRILEGITAVYHVKPTFHPRETKIGSNIPLLTLSVLHPCLRKLLIHVCKRYVEEALIESGLPYTILQPSNFIDPFPIREILSDERPVYRALWNPDVPFCYTSLYDLAEASSAILDRREDHFYATYRMVSTSPPMDYGGVCKIVSKVVGKDIKVEKMPFQKTMERD</sequence>
<dbReference type="EMBL" id="JACCJC010000006">
    <property type="protein sequence ID" value="KAF6239330.1"/>
    <property type="molecule type" value="Genomic_DNA"/>
</dbReference>
<dbReference type="AlphaFoldDB" id="A0A8H6G2G5"/>
<proteinExistence type="predicted"/>
<dbReference type="InterPro" id="IPR036291">
    <property type="entry name" value="NAD(P)-bd_dom_sf"/>
</dbReference>
<dbReference type="Proteomes" id="UP000578531">
    <property type="component" value="Unassembled WGS sequence"/>
</dbReference>
<organism evidence="1 2">
    <name type="scientific">Letharia columbiana</name>
    <dbReference type="NCBI Taxonomy" id="112416"/>
    <lineage>
        <taxon>Eukaryota</taxon>
        <taxon>Fungi</taxon>
        <taxon>Dikarya</taxon>
        <taxon>Ascomycota</taxon>
        <taxon>Pezizomycotina</taxon>
        <taxon>Lecanoromycetes</taxon>
        <taxon>OSLEUM clade</taxon>
        <taxon>Lecanoromycetidae</taxon>
        <taxon>Lecanorales</taxon>
        <taxon>Lecanorineae</taxon>
        <taxon>Parmeliaceae</taxon>
        <taxon>Letharia</taxon>
    </lineage>
</organism>
<dbReference type="PANTHER" id="PTHR43162:SF1">
    <property type="entry name" value="PRESTALK A DIFFERENTIATION PROTEIN A"/>
    <property type="match status" value="1"/>
</dbReference>
<dbReference type="RefSeq" id="XP_037168617.1">
    <property type="nucleotide sequence ID" value="XM_037304524.1"/>
</dbReference>
<evidence type="ECO:0000313" key="1">
    <source>
        <dbReference type="EMBL" id="KAF6239330.1"/>
    </source>
</evidence>
<dbReference type="InterPro" id="IPR051604">
    <property type="entry name" value="Ergot_Alk_Oxidoreductase"/>
</dbReference>
<keyword evidence="2" id="KW-1185">Reference proteome</keyword>
<dbReference type="GeneID" id="59284264"/>
<gene>
    <name evidence="1" type="ORF">HO173_002592</name>
</gene>
<name>A0A8H6G2G5_9LECA</name>
<accession>A0A8H6G2G5</accession>
<evidence type="ECO:0000313" key="2">
    <source>
        <dbReference type="Proteomes" id="UP000578531"/>
    </source>
</evidence>
<evidence type="ECO:0008006" key="3">
    <source>
        <dbReference type="Google" id="ProtNLM"/>
    </source>
</evidence>
<protein>
    <recommendedName>
        <fullName evidence="3">NAD(P)-binding protein</fullName>
    </recommendedName>
</protein>
<reference evidence="1 2" key="1">
    <citation type="journal article" date="2020" name="Genomics">
        <title>Complete, high-quality genomes from long-read metagenomic sequencing of two wolf lichen thalli reveals enigmatic genome architecture.</title>
        <authorList>
            <person name="McKenzie S.K."/>
            <person name="Walston R.F."/>
            <person name="Allen J.L."/>
        </authorList>
    </citation>
    <scope>NUCLEOTIDE SEQUENCE [LARGE SCALE GENOMIC DNA]</scope>
    <source>
        <strain evidence="1">WasteWater2</strain>
    </source>
</reference>
<dbReference type="Gene3D" id="3.40.50.720">
    <property type="entry name" value="NAD(P)-binding Rossmann-like Domain"/>
    <property type="match status" value="2"/>
</dbReference>
<dbReference type="OrthoDB" id="419598at2759"/>
<dbReference type="PANTHER" id="PTHR43162">
    <property type="match status" value="1"/>
</dbReference>